<keyword evidence="1 10" id="KW-0963">Cytoplasm</keyword>
<evidence type="ECO:0000259" key="12">
    <source>
        <dbReference type="PROSITE" id="PS51721"/>
    </source>
</evidence>
<evidence type="ECO:0000313" key="14">
    <source>
        <dbReference type="Proteomes" id="UP001284601"/>
    </source>
</evidence>
<keyword evidence="4 10" id="KW-0699">rRNA-binding</keyword>
<evidence type="ECO:0000256" key="1">
    <source>
        <dbReference type="ARBA" id="ARBA00022490"/>
    </source>
</evidence>
<dbReference type="PROSITE" id="PS50936">
    <property type="entry name" value="ENGC_GTPASE"/>
    <property type="match status" value="1"/>
</dbReference>
<dbReference type="Gene3D" id="1.10.40.50">
    <property type="entry name" value="Probable gtpase engc, domain 3"/>
    <property type="match status" value="1"/>
</dbReference>
<keyword evidence="9 10" id="KW-0342">GTP-binding</keyword>
<comment type="function">
    <text evidence="10">One of several proteins that assist in the late maturation steps of the functional core of the 30S ribosomal subunit. Helps release RbfA from mature subunits. May play a role in the assembly of ribosomal proteins into the subunit. Circularly permuted GTPase that catalyzes slow GTP hydrolysis, GTPase activity is stimulated by the 30S ribosomal subunit.</text>
</comment>
<comment type="similarity">
    <text evidence="10">Belongs to the TRAFAC class YlqF/YawG GTPase family. RsgA subfamily.</text>
</comment>
<evidence type="ECO:0000256" key="9">
    <source>
        <dbReference type="ARBA" id="ARBA00023134"/>
    </source>
</evidence>
<keyword evidence="8 10" id="KW-0694">RNA-binding</keyword>
<organism evidence="13 14">
    <name type="scientific">Conexibacter stalactiti</name>
    <dbReference type="NCBI Taxonomy" id="1940611"/>
    <lineage>
        <taxon>Bacteria</taxon>
        <taxon>Bacillati</taxon>
        <taxon>Actinomycetota</taxon>
        <taxon>Thermoleophilia</taxon>
        <taxon>Solirubrobacterales</taxon>
        <taxon>Conexibacteraceae</taxon>
        <taxon>Conexibacter</taxon>
    </lineage>
</organism>
<dbReference type="Proteomes" id="UP001284601">
    <property type="component" value="Unassembled WGS sequence"/>
</dbReference>
<dbReference type="SUPFAM" id="SSF52540">
    <property type="entry name" value="P-loop containing nucleoside triphosphate hydrolases"/>
    <property type="match status" value="1"/>
</dbReference>
<dbReference type="PROSITE" id="PS51721">
    <property type="entry name" value="G_CP"/>
    <property type="match status" value="1"/>
</dbReference>
<feature type="binding site" evidence="10">
    <location>
        <position position="281"/>
    </location>
    <ligand>
        <name>Zn(2+)</name>
        <dbReference type="ChEBI" id="CHEBI:29105"/>
    </ligand>
</feature>
<dbReference type="PANTHER" id="PTHR32120">
    <property type="entry name" value="SMALL RIBOSOMAL SUBUNIT BIOGENESIS GTPASE RSGA"/>
    <property type="match status" value="1"/>
</dbReference>
<keyword evidence="14" id="KW-1185">Reference proteome</keyword>
<evidence type="ECO:0000256" key="7">
    <source>
        <dbReference type="ARBA" id="ARBA00022833"/>
    </source>
</evidence>
<proteinExistence type="inferred from homology"/>
<comment type="caution">
    <text evidence="13">The sequence shown here is derived from an EMBL/GenBank/DDBJ whole genome shotgun (WGS) entry which is preliminary data.</text>
</comment>
<dbReference type="NCBIfam" id="TIGR00157">
    <property type="entry name" value="ribosome small subunit-dependent GTPase A"/>
    <property type="match status" value="1"/>
</dbReference>
<evidence type="ECO:0000256" key="2">
    <source>
        <dbReference type="ARBA" id="ARBA00022517"/>
    </source>
</evidence>
<reference evidence="13 14" key="2">
    <citation type="submission" date="2023-10" db="EMBL/GenBank/DDBJ databases">
        <authorList>
            <person name="Han X.F."/>
        </authorList>
    </citation>
    <scope>NUCLEOTIDE SEQUENCE [LARGE SCALE GENOMIC DNA]</scope>
    <source>
        <strain evidence="13 14">KCTC 39840</strain>
    </source>
</reference>
<dbReference type="Gene3D" id="3.40.50.300">
    <property type="entry name" value="P-loop containing nucleotide triphosphate hydrolases"/>
    <property type="match status" value="1"/>
</dbReference>
<dbReference type="HAMAP" id="MF_01820">
    <property type="entry name" value="GTPase_RsgA"/>
    <property type="match status" value="1"/>
</dbReference>
<gene>
    <name evidence="10 13" type="primary">rsgA</name>
    <name evidence="13" type="ORF">R7226_23700</name>
</gene>
<evidence type="ECO:0000256" key="3">
    <source>
        <dbReference type="ARBA" id="ARBA00022723"/>
    </source>
</evidence>
<feature type="binding site" evidence="10">
    <location>
        <position position="288"/>
    </location>
    <ligand>
        <name>Zn(2+)</name>
        <dbReference type="ChEBI" id="CHEBI:29105"/>
    </ligand>
</feature>
<feature type="domain" description="CP-type G" evidence="12">
    <location>
        <begin position="103"/>
        <end position="260"/>
    </location>
</feature>
<keyword evidence="6 10" id="KW-0378">Hydrolase</keyword>
<accession>A0ABU4HVX3</accession>
<dbReference type="InterPro" id="IPR027417">
    <property type="entry name" value="P-loop_NTPase"/>
</dbReference>
<comment type="subunit">
    <text evidence="10">Monomer. Associates with 30S ribosomal subunit, binds 16S rRNA.</text>
</comment>
<evidence type="ECO:0000259" key="11">
    <source>
        <dbReference type="PROSITE" id="PS50936"/>
    </source>
</evidence>
<keyword evidence="5 10" id="KW-0547">Nucleotide-binding</keyword>
<keyword evidence="7 10" id="KW-0862">Zinc</keyword>
<name>A0ABU4HVX3_9ACTN</name>
<dbReference type="PANTHER" id="PTHR32120:SF10">
    <property type="entry name" value="SMALL RIBOSOMAL SUBUNIT BIOGENESIS GTPASE RSGA"/>
    <property type="match status" value="1"/>
</dbReference>
<evidence type="ECO:0000256" key="6">
    <source>
        <dbReference type="ARBA" id="ARBA00022801"/>
    </source>
</evidence>
<evidence type="ECO:0000256" key="8">
    <source>
        <dbReference type="ARBA" id="ARBA00022884"/>
    </source>
</evidence>
<evidence type="ECO:0000256" key="5">
    <source>
        <dbReference type="ARBA" id="ARBA00022741"/>
    </source>
</evidence>
<dbReference type="InterPro" id="IPR004881">
    <property type="entry name" value="Ribosome_biogen_GTPase_RsgA"/>
</dbReference>
<dbReference type="EMBL" id="JAWSTH010000085">
    <property type="protein sequence ID" value="MDW5597373.1"/>
    <property type="molecule type" value="Genomic_DNA"/>
</dbReference>
<feature type="domain" description="EngC GTPase" evidence="11">
    <location>
        <begin position="111"/>
        <end position="258"/>
    </location>
</feature>
<feature type="binding site" evidence="10">
    <location>
        <position position="294"/>
    </location>
    <ligand>
        <name>Zn(2+)</name>
        <dbReference type="ChEBI" id="CHEBI:29105"/>
    </ligand>
</feature>
<feature type="binding site" evidence="10">
    <location>
        <begin position="202"/>
        <end position="210"/>
    </location>
    <ligand>
        <name>GTP</name>
        <dbReference type="ChEBI" id="CHEBI:37565"/>
    </ligand>
</feature>
<sequence length="350" mass="37543">MTLFPAGIGRRDQLDEELQAARTALGEDQLIPARVLSQHSGVWLVAEPDQATPPRLVHARAKLRGESDGPPITGDWVALDTGDAIAAVLPRRGTVVRRAVGEGKADRQVLAANVELALVAEPLPEPNERRAERLVAIAGAGDVPVALLLTKADLDPDADATALRLGRSIGIADSIAVSVRTGDGIGVVHSLLPAGATAVLLGPSGAGKSTLVNALLGEERQATGEVRESDRRGRHTTVTRELLSLPHGGLLIDTPGMREVGMWDGGVDDTFEDIVELAAGCRFADCQHDTEPDCAVRDTVPAERLEAWRKLAREQAWVDDRRAAARARESRGRFYERIQREARRAKGQDE</sequence>
<evidence type="ECO:0000313" key="13">
    <source>
        <dbReference type="EMBL" id="MDW5597373.1"/>
    </source>
</evidence>
<dbReference type="InterPro" id="IPR030378">
    <property type="entry name" value="G_CP_dom"/>
</dbReference>
<keyword evidence="3 10" id="KW-0479">Metal-binding</keyword>
<dbReference type="InterPro" id="IPR010914">
    <property type="entry name" value="RsgA_GTPase_dom"/>
</dbReference>
<dbReference type="CDD" id="cd01854">
    <property type="entry name" value="YjeQ_EngC"/>
    <property type="match status" value="1"/>
</dbReference>
<comment type="cofactor">
    <cofactor evidence="10">
        <name>Zn(2+)</name>
        <dbReference type="ChEBI" id="CHEBI:29105"/>
    </cofactor>
    <text evidence="10">Binds 1 zinc ion per subunit.</text>
</comment>
<feature type="binding site" evidence="10">
    <location>
        <position position="286"/>
    </location>
    <ligand>
        <name>Zn(2+)</name>
        <dbReference type="ChEBI" id="CHEBI:29105"/>
    </ligand>
</feature>
<dbReference type="EC" id="3.6.1.-" evidence="10"/>
<evidence type="ECO:0000256" key="4">
    <source>
        <dbReference type="ARBA" id="ARBA00022730"/>
    </source>
</evidence>
<feature type="binding site" evidence="10">
    <location>
        <begin position="150"/>
        <end position="153"/>
    </location>
    <ligand>
        <name>GTP</name>
        <dbReference type="ChEBI" id="CHEBI:37565"/>
    </ligand>
</feature>
<keyword evidence="2 10" id="KW-0690">Ribosome biogenesis</keyword>
<dbReference type="Pfam" id="PF03193">
    <property type="entry name" value="RsgA_GTPase"/>
    <property type="match status" value="1"/>
</dbReference>
<protein>
    <recommendedName>
        <fullName evidence="10">Small ribosomal subunit biogenesis GTPase RsgA</fullName>
        <ecNumber evidence="10">3.6.1.-</ecNumber>
    </recommendedName>
</protein>
<reference evidence="14" key="1">
    <citation type="submission" date="2023-07" db="EMBL/GenBank/DDBJ databases">
        <title>Conexibacter stalactiti sp. nov., isolated from stalactites in a lava cave and emended description of the genus Conexibacter.</title>
        <authorList>
            <person name="Lee S.D."/>
        </authorList>
    </citation>
    <scope>NUCLEOTIDE SEQUENCE [LARGE SCALE GENOMIC DNA]</scope>
    <source>
        <strain evidence="14">KCTC 39840</strain>
    </source>
</reference>
<comment type="subcellular location">
    <subcellularLocation>
        <location evidence="10">Cytoplasm</location>
    </subcellularLocation>
</comment>
<dbReference type="RefSeq" id="WP_318599837.1">
    <property type="nucleotide sequence ID" value="NZ_JAWSTH010000085.1"/>
</dbReference>
<evidence type="ECO:0000256" key="10">
    <source>
        <dbReference type="HAMAP-Rule" id="MF_01820"/>
    </source>
</evidence>